<proteinExistence type="predicted"/>
<sequence length="34" mass="3868">MFHLQFVVVVVIGLQALAVKEIVVLNYSIFQVIH</sequence>
<dbReference type="AlphaFoldDB" id="A0A3P8DVY2"/>
<name>A0A3P8DVY2_9TREM</name>
<protein>
    <submittedName>
        <fullName evidence="1">Uncharacterized protein</fullName>
    </submittedName>
</protein>
<gene>
    <name evidence="1" type="ORF">SMTD_LOCUS3826</name>
</gene>
<evidence type="ECO:0000313" key="2">
    <source>
        <dbReference type="Proteomes" id="UP000269396"/>
    </source>
</evidence>
<evidence type="ECO:0000313" key="1">
    <source>
        <dbReference type="EMBL" id="VDO99605.1"/>
    </source>
</evidence>
<reference evidence="1 2" key="1">
    <citation type="submission" date="2018-11" db="EMBL/GenBank/DDBJ databases">
        <authorList>
            <consortium name="Pathogen Informatics"/>
        </authorList>
    </citation>
    <scope>NUCLEOTIDE SEQUENCE [LARGE SCALE GENOMIC DNA]</scope>
    <source>
        <strain>Denwood</strain>
        <strain evidence="2">Zambia</strain>
    </source>
</reference>
<organism evidence="1 2">
    <name type="scientific">Schistosoma mattheei</name>
    <dbReference type="NCBI Taxonomy" id="31246"/>
    <lineage>
        <taxon>Eukaryota</taxon>
        <taxon>Metazoa</taxon>
        <taxon>Spiralia</taxon>
        <taxon>Lophotrochozoa</taxon>
        <taxon>Platyhelminthes</taxon>
        <taxon>Trematoda</taxon>
        <taxon>Digenea</taxon>
        <taxon>Strigeidida</taxon>
        <taxon>Schistosomatoidea</taxon>
        <taxon>Schistosomatidae</taxon>
        <taxon>Schistosoma</taxon>
    </lineage>
</organism>
<accession>A0A3P8DVY2</accession>
<dbReference type="EMBL" id="UZAL01008181">
    <property type="protein sequence ID" value="VDO99605.1"/>
    <property type="molecule type" value="Genomic_DNA"/>
</dbReference>
<dbReference type="Proteomes" id="UP000269396">
    <property type="component" value="Unassembled WGS sequence"/>
</dbReference>
<keyword evidence="2" id="KW-1185">Reference proteome</keyword>